<proteinExistence type="inferred from homology"/>
<keyword evidence="1" id="KW-0547">Nucleotide-binding</keyword>
<dbReference type="AlphaFoldDB" id="A0ABD6F076"/>
<evidence type="ECO:0000259" key="4">
    <source>
        <dbReference type="PROSITE" id="PS50067"/>
    </source>
</evidence>
<protein>
    <recommendedName>
        <fullName evidence="4">Kinesin motor domain-containing protein</fullName>
    </recommendedName>
</protein>
<comment type="similarity">
    <text evidence="3">Belongs to the TRAFAC class myosin-kinesin ATPase superfamily. Kinesin family.</text>
</comment>
<dbReference type="InterPro" id="IPR001752">
    <property type="entry name" value="Kinesin_motor_dom"/>
</dbReference>
<evidence type="ECO:0000313" key="5">
    <source>
        <dbReference type="EMBL" id="MFH4982888.1"/>
    </source>
</evidence>
<evidence type="ECO:0000256" key="3">
    <source>
        <dbReference type="PROSITE-ProRule" id="PRU00283"/>
    </source>
</evidence>
<evidence type="ECO:0000256" key="1">
    <source>
        <dbReference type="ARBA" id="ARBA00022741"/>
    </source>
</evidence>
<comment type="caution">
    <text evidence="3">Lacks conserved residue(s) required for the propagation of feature annotation.</text>
</comment>
<dbReference type="SUPFAM" id="SSF52540">
    <property type="entry name" value="P-loop containing nucleoside triphosphate hydrolases"/>
    <property type="match status" value="1"/>
</dbReference>
<dbReference type="InterPro" id="IPR027417">
    <property type="entry name" value="P-loop_NTPase"/>
</dbReference>
<keyword evidence="2" id="KW-0067">ATP-binding</keyword>
<dbReference type="PROSITE" id="PS50067">
    <property type="entry name" value="KINESIN_MOTOR_2"/>
    <property type="match status" value="1"/>
</dbReference>
<gene>
    <name evidence="5" type="ORF">AB6A40_009597</name>
</gene>
<dbReference type="EMBL" id="JBGFUD010010384">
    <property type="protein sequence ID" value="MFH4982888.1"/>
    <property type="molecule type" value="Genomic_DNA"/>
</dbReference>
<evidence type="ECO:0000313" key="6">
    <source>
        <dbReference type="Proteomes" id="UP001608902"/>
    </source>
</evidence>
<dbReference type="GO" id="GO:0005524">
    <property type="term" value="F:ATP binding"/>
    <property type="evidence" value="ECO:0007669"/>
    <property type="project" value="UniProtKB-KW"/>
</dbReference>
<keyword evidence="6" id="KW-1185">Reference proteome</keyword>
<sequence>MELSSHVRSSSERNIACGFSGIPSLTRRVSAVTEGRDYRDHTSSKRVSLEDYITLPPSLQRFVVNSSNNRLVSSQLKTALRLVAHDLANVVVHDNNLILRSNQSQSKSPINHHFDVIFSPDSTQQQICSSCLPDLLQSYFNGSDASLLYFGAASKGNYC</sequence>
<organism evidence="5 6">
    <name type="scientific">Gnathostoma spinigerum</name>
    <dbReference type="NCBI Taxonomy" id="75299"/>
    <lineage>
        <taxon>Eukaryota</taxon>
        <taxon>Metazoa</taxon>
        <taxon>Ecdysozoa</taxon>
        <taxon>Nematoda</taxon>
        <taxon>Chromadorea</taxon>
        <taxon>Rhabditida</taxon>
        <taxon>Spirurina</taxon>
        <taxon>Gnathostomatomorpha</taxon>
        <taxon>Gnathostomatoidea</taxon>
        <taxon>Gnathostomatidae</taxon>
        <taxon>Gnathostoma</taxon>
    </lineage>
</organism>
<reference evidence="5 6" key="1">
    <citation type="submission" date="2024-08" db="EMBL/GenBank/DDBJ databases">
        <title>Gnathostoma spinigerum genome.</title>
        <authorList>
            <person name="Gonzalez-Bertolin B."/>
            <person name="Monzon S."/>
            <person name="Zaballos A."/>
            <person name="Jimenez P."/>
            <person name="Dekumyoy P."/>
            <person name="Varona S."/>
            <person name="Cuesta I."/>
            <person name="Sumanam S."/>
            <person name="Adisakwattana P."/>
            <person name="Gasser R.B."/>
            <person name="Hernandez-Gonzalez A."/>
            <person name="Young N.D."/>
            <person name="Perteguer M.J."/>
        </authorList>
    </citation>
    <scope>NUCLEOTIDE SEQUENCE [LARGE SCALE GENOMIC DNA]</scope>
    <source>
        <strain evidence="5">AL3</strain>
        <tissue evidence="5">Liver</tissue>
    </source>
</reference>
<accession>A0ABD6F076</accession>
<dbReference type="Gene3D" id="3.40.850.10">
    <property type="entry name" value="Kinesin motor domain"/>
    <property type="match status" value="1"/>
</dbReference>
<name>A0ABD6F076_9BILA</name>
<feature type="domain" description="Kinesin motor" evidence="4">
    <location>
        <begin position="75"/>
        <end position="159"/>
    </location>
</feature>
<dbReference type="Proteomes" id="UP001608902">
    <property type="component" value="Unassembled WGS sequence"/>
</dbReference>
<comment type="caution">
    <text evidence="5">The sequence shown here is derived from an EMBL/GenBank/DDBJ whole genome shotgun (WGS) entry which is preliminary data.</text>
</comment>
<dbReference type="InterPro" id="IPR036961">
    <property type="entry name" value="Kinesin_motor_dom_sf"/>
</dbReference>
<evidence type="ECO:0000256" key="2">
    <source>
        <dbReference type="ARBA" id="ARBA00022840"/>
    </source>
</evidence>